<evidence type="ECO:0000256" key="5">
    <source>
        <dbReference type="SAM" id="MobiDB-lite"/>
    </source>
</evidence>
<comment type="similarity">
    <text evidence="3 4">Belongs to the RlpA family.</text>
</comment>
<protein>
    <recommendedName>
        <fullName evidence="3">Endolytic peptidoglycan transglycosylase RlpA</fullName>
        <ecNumber evidence="3">4.2.2.-</ecNumber>
    </recommendedName>
</protein>
<dbReference type="CDD" id="cd22268">
    <property type="entry name" value="DPBB_RlpA-like"/>
    <property type="match status" value="1"/>
</dbReference>
<name>A0ABS4SNA0_9PROT</name>
<evidence type="ECO:0000256" key="2">
    <source>
        <dbReference type="ARBA" id="ARBA00023316"/>
    </source>
</evidence>
<dbReference type="Proteomes" id="UP000781958">
    <property type="component" value="Unassembled WGS sequence"/>
</dbReference>
<organism evidence="7 8">
    <name type="scientific">Azospirillum rugosum</name>
    <dbReference type="NCBI Taxonomy" id="416170"/>
    <lineage>
        <taxon>Bacteria</taxon>
        <taxon>Pseudomonadati</taxon>
        <taxon>Pseudomonadota</taxon>
        <taxon>Alphaproteobacteria</taxon>
        <taxon>Rhodospirillales</taxon>
        <taxon>Azospirillaceae</taxon>
        <taxon>Azospirillum</taxon>
    </lineage>
</organism>
<accession>A0ABS4SNA0</accession>
<evidence type="ECO:0000259" key="6">
    <source>
        <dbReference type="Pfam" id="PF03330"/>
    </source>
</evidence>
<dbReference type="EC" id="4.2.2.-" evidence="3"/>
<dbReference type="EMBL" id="JAGINP010000014">
    <property type="protein sequence ID" value="MBP2294045.1"/>
    <property type="molecule type" value="Genomic_DNA"/>
</dbReference>
<comment type="function">
    <text evidence="3">Lytic transglycosylase with a strong preference for naked glycan strands that lack stem peptides.</text>
</comment>
<keyword evidence="1 3" id="KW-0456">Lyase</keyword>
<feature type="domain" description="RlpA-like protein double-psi beta-barrel" evidence="6">
    <location>
        <begin position="94"/>
        <end position="182"/>
    </location>
</feature>
<dbReference type="InterPro" id="IPR009009">
    <property type="entry name" value="RlpA-like_DPBB"/>
</dbReference>
<evidence type="ECO:0000256" key="3">
    <source>
        <dbReference type="HAMAP-Rule" id="MF_02071"/>
    </source>
</evidence>
<evidence type="ECO:0000256" key="4">
    <source>
        <dbReference type="RuleBase" id="RU003495"/>
    </source>
</evidence>
<dbReference type="Pfam" id="PF03330">
    <property type="entry name" value="DPBB_1"/>
    <property type="match status" value="1"/>
</dbReference>
<reference evidence="7 8" key="1">
    <citation type="submission" date="2021-03" db="EMBL/GenBank/DDBJ databases">
        <title>Genomic Encyclopedia of Type Strains, Phase III (KMG-III): the genomes of soil and plant-associated and newly described type strains.</title>
        <authorList>
            <person name="Whitman W."/>
        </authorList>
    </citation>
    <scope>NUCLEOTIDE SEQUENCE [LARGE SCALE GENOMIC DNA]</scope>
    <source>
        <strain evidence="7 8">IMMIB AFH-6</strain>
    </source>
</reference>
<dbReference type="InterPro" id="IPR036908">
    <property type="entry name" value="RlpA-like_sf"/>
</dbReference>
<feature type="signal peptide" evidence="3">
    <location>
        <begin position="1"/>
        <end position="27"/>
    </location>
</feature>
<keyword evidence="8" id="KW-1185">Reference proteome</keyword>
<feature type="region of interest" description="Disordered" evidence="5">
    <location>
        <begin position="181"/>
        <end position="234"/>
    </location>
</feature>
<comment type="caution">
    <text evidence="7">The sequence shown here is derived from an EMBL/GenBank/DDBJ whole genome shotgun (WGS) entry which is preliminary data.</text>
</comment>
<keyword evidence="3" id="KW-0732">Signal</keyword>
<dbReference type="HAMAP" id="MF_02071">
    <property type="entry name" value="RlpA"/>
    <property type="match status" value="1"/>
</dbReference>
<evidence type="ECO:0000256" key="1">
    <source>
        <dbReference type="ARBA" id="ARBA00023239"/>
    </source>
</evidence>
<feature type="compositionally biased region" description="Basic and acidic residues" evidence="5">
    <location>
        <begin position="193"/>
        <end position="210"/>
    </location>
</feature>
<dbReference type="PANTHER" id="PTHR34183:SF1">
    <property type="entry name" value="ENDOLYTIC PEPTIDOGLYCAN TRANSGLYCOSYLASE RLPA"/>
    <property type="match status" value="1"/>
</dbReference>
<gene>
    <name evidence="3" type="primary">rlpA</name>
    <name evidence="7" type="ORF">J2851_003831</name>
</gene>
<feature type="compositionally biased region" description="Basic residues" evidence="5">
    <location>
        <begin position="44"/>
        <end position="68"/>
    </location>
</feature>
<dbReference type="SUPFAM" id="SSF50685">
    <property type="entry name" value="Barwin-like endoglucanases"/>
    <property type="match status" value="1"/>
</dbReference>
<evidence type="ECO:0000313" key="8">
    <source>
        <dbReference type="Proteomes" id="UP000781958"/>
    </source>
</evidence>
<dbReference type="InterPro" id="IPR034718">
    <property type="entry name" value="RlpA"/>
</dbReference>
<dbReference type="InterPro" id="IPR012997">
    <property type="entry name" value="RplA"/>
</dbReference>
<proteinExistence type="inferred from homology"/>
<sequence precursor="true">MHIPRTLFVALCALTLTLPVIATPAHAQPSGTTHSLKPAESKSHRAKPHAAKSTAARHHGAKSAKVVKAKGEKAKVPPVAVERTETGEPVIVHEGEASFYGGDFHGKKTASGTPFDQNKPTAASRELPLGTKATVTNQDNGKSVEVIVNDRGPYVDGRVIDLSKNAAKKLDMIDDGVAPVRVEAKPSAQPTEAAKEKVEAKAEKADKTQTAEKPANAQAGASGDQPGTGSGSSE</sequence>
<dbReference type="Gene3D" id="2.40.40.10">
    <property type="entry name" value="RlpA-like domain"/>
    <property type="match status" value="1"/>
</dbReference>
<dbReference type="RefSeq" id="WP_246500777.1">
    <property type="nucleotide sequence ID" value="NZ_JAGINP010000014.1"/>
</dbReference>
<feature type="chain" id="PRO_5044910488" description="Endolytic peptidoglycan transglycosylase RlpA" evidence="3">
    <location>
        <begin position="28"/>
        <end position="234"/>
    </location>
</feature>
<keyword evidence="7" id="KW-0449">Lipoprotein</keyword>
<feature type="region of interest" description="Disordered" evidence="5">
    <location>
        <begin position="25"/>
        <end position="78"/>
    </location>
</feature>
<keyword evidence="2 3" id="KW-0961">Cell wall biogenesis/degradation</keyword>
<dbReference type="NCBIfam" id="TIGR00413">
    <property type="entry name" value="rlpA"/>
    <property type="match status" value="1"/>
</dbReference>
<evidence type="ECO:0000313" key="7">
    <source>
        <dbReference type="EMBL" id="MBP2294045.1"/>
    </source>
</evidence>
<dbReference type="PANTHER" id="PTHR34183">
    <property type="entry name" value="ENDOLYTIC PEPTIDOGLYCAN TRANSGLYCOSYLASE RLPA"/>
    <property type="match status" value="1"/>
</dbReference>